<evidence type="ECO:0000256" key="5">
    <source>
        <dbReference type="ARBA" id="ARBA00023136"/>
    </source>
</evidence>
<dbReference type="PANTHER" id="PTHR30086:SF20">
    <property type="entry name" value="ARGININE EXPORTER PROTEIN ARGO-RELATED"/>
    <property type="match status" value="1"/>
</dbReference>
<accession>A0ABR7R7D4</accession>
<feature type="transmembrane region" description="Helical" evidence="6">
    <location>
        <begin position="74"/>
        <end position="92"/>
    </location>
</feature>
<keyword evidence="2" id="KW-1003">Cell membrane</keyword>
<dbReference type="EMBL" id="JACTUZ010000044">
    <property type="protein sequence ID" value="MBC9177631.1"/>
    <property type="molecule type" value="Genomic_DNA"/>
</dbReference>
<protein>
    <submittedName>
        <fullName evidence="7">LysE family translocator</fullName>
    </submittedName>
</protein>
<gene>
    <name evidence="7" type="ORF">IBL25_11840</name>
</gene>
<comment type="caution">
    <text evidence="7">The sequence shown here is derived from an EMBL/GenBank/DDBJ whole genome shotgun (WGS) entry which is preliminary data.</text>
</comment>
<evidence type="ECO:0000313" key="8">
    <source>
        <dbReference type="Proteomes" id="UP000603940"/>
    </source>
</evidence>
<evidence type="ECO:0000256" key="6">
    <source>
        <dbReference type="SAM" id="Phobius"/>
    </source>
</evidence>
<sequence length="210" mass="21703">MPSASALFVFLGAALVLAAMPGPGLLYVAGRTLGGGKRDGLASSYGSALGGMVHVAAGAVGISALIMASAQAFMALKLIGGAYLIYLGIQTWRSAGSFADLRVEQDALNPWAAFRQGIIVEATNPKTAAFFLALLPQFIDPARSVTAQFLVLGTISIVLNTAMAVLVSYSVAGLRERALRSSTLIIRLRQASGALLGGLGIWLLLSRKPA</sequence>
<keyword evidence="3 6" id="KW-0812">Transmembrane</keyword>
<dbReference type="PANTHER" id="PTHR30086">
    <property type="entry name" value="ARGININE EXPORTER PROTEIN ARGO"/>
    <property type="match status" value="1"/>
</dbReference>
<organism evidence="7 8">
    <name type="scientific">Pseudoroseomonas ludipueritiae</name>
    <dbReference type="NCBI Taxonomy" id="198093"/>
    <lineage>
        <taxon>Bacteria</taxon>
        <taxon>Pseudomonadati</taxon>
        <taxon>Pseudomonadota</taxon>
        <taxon>Alphaproteobacteria</taxon>
        <taxon>Acetobacterales</taxon>
        <taxon>Acetobacteraceae</taxon>
        <taxon>Pseudoroseomonas</taxon>
    </lineage>
</organism>
<feature type="transmembrane region" description="Helical" evidence="6">
    <location>
        <begin position="45"/>
        <end position="67"/>
    </location>
</feature>
<evidence type="ECO:0000313" key="7">
    <source>
        <dbReference type="EMBL" id="MBC9177631.1"/>
    </source>
</evidence>
<evidence type="ECO:0000256" key="3">
    <source>
        <dbReference type="ARBA" id="ARBA00022692"/>
    </source>
</evidence>
<evidence type="ECO:0000256" key="4">
    <source>
        <dbReference type="ARBA" id="ARBA00022989"/>
    </source>
</evidence>
<feature type="transmembrane region" description="Helical" evidence="6">
    <location>
        <begin position="184"/>
        <end position="205"/>
    </location>
</feature>
<dbReference type="Proteomes" id="UP000603940">
    <property type="component" value="Unassembled WGS sequence"/>
</dbReference>
<evidence type="ECO:0000256" key="1">
    <source>
        <dbReference type="ARBA" id="ARBA00004651"/>
    </source>
</evidence>
<keyword evidence="5 6" id="KW-0472">Membrane</keyword>
<keyword evidence="8" id="KW-1185">Reference proteome</keyword>
<dbReference type="InterPro" id="IPR001123">
    <property type="entry name" value="LeuE-type"/>
</dbReference>
<dbReference type="PIRSF" id="PIRSF006324">
    <property type="entry name" value="LeuE"/>
    <property type="match status" value="1"/>
</dbReference>
<dbReference type="Pfam" id="PF01810">
    <property type="entry name" value="LysE"/>
    <property type="match status" value="1"/>
</dbReference>
<name>A0ABR7R7D4_9PROT</name>
<comment type="subcellular location">
    <subcellularLocation>
        <location evidence="1">Cell membrane</location>
        <topology evidence="1">Multi-pass membrane protein</topology>
    </subcellularLocation>
</comment>
<reference evidence="7 8" key="1">
    <citation type="journal article" date="2009" name="Int. J. Syst. Evol. Microbiol.">
        <title>Transfer of Teichococcus ludipueritiae and Muricoccus roseus to the genus Roseomonas, as Roseomonas ludipueritiae comb. nov. and Roseomonas rosea comb. nov., respectively, and emended description of the genus Roseomonas.</title>
        <authorList>
            <person name="Sanchez-Porro C."/>
            <person name="Gallego V."/>
            <person name="Busse H.J."/>
            <person name="Kampfer P."/>
            <person name="Ventosa A."/>
        </authorList>
    </citation>
    <scope>NUCLEOTIDE SEQUENCE [LARGE SCALE GENOMIC DNA]</scope>
    <source>
        <strain evidence="7 8">DSM 14915</strain>
    </source>
</reference>
<feature type="transmembrane region" description="Helical" evidence="6">
    <location>
        <begin position="149"/>
        <end position="172"/>
    </location>
</feature>
<proteinExistence type="predicted"/>
<evidence type="ECO:0000256" key="2">
    <source>
        <dbReference type="ARBA" id="ARBA00022475"/>
    </source>
</evidence>
<keyword evidence="4 6" id="KW-1133">Transmembrane helix</keyword>